<dbReference type="PROSITE" id="PS51257">
    <property type="entry name" value="PROKAR_LIPOPROTEIN"/>
    <property type="match status" value="1"/>
</dbReference>
<evidence type="ECO:0000313" key="12">
    <source>
        <dbReference type="Proteomes" id="UP000237839"/>
    </source>
</evidence>
<keyword evidence="4" id="KW-1134">Transmembrane beta strand</keyword>
<dbReference type="AlphaFoldDB" id="A0A2S9H4V1"/>
<dbReference type="InterPro" id="IPR036998">
    <property type="entry name" value="Porin_LamB_sf"/>
</dbReference>
<dbReference type="EMBL" id="PUGF01000001">
    <property type="protein sequence ID" value="PRC94971.1"/>
    <property type="molecule type" value="Genomic_DNA"/>
</dbReference>
<dbReference type="GO" id="GO:0046930">
    <property type="term" value="C:pore complex"/>
    <property type="evidence" value="ECO:0007669"/>
    <property type="project" value="UniProtKB-KW"/>
</dbReference>
<dbReference type="InterPro" id="IPR003192">
    <property type="entry name" value="Porin_LamB"/>
</dbReference>
<evidence type="ECO:0000256" key="5">
    <source>
        <dbReference type="ARBA" id="ARBA00022692"/>
    </source>
</evidence>
<dbReference type="SUPFAM" id="SSF56935">
    <property type="entry name" value="Porins"/>
    <property type="match status" value="1"/>
</dbReference>
<evidence type="ECO:0000256" key="9">
    <source>
        <dbReference type="ARBA" id="ARBA00023237"/>
    </source>
</evidence>
<sequence>MINQRLKALPFALALALPFIFACGVASADAGHDEDGFHGYLRAGAGASSTGGPQSCFGLGGNTMKYRLGNECDSYFEGGYTKDLATVDDGVIFTGTLWANAWSPNSNFSGATLSLAKAYVEAKNLDFLNGGVAWVGERYYYRPDIHFLDLQFINLNGTGGGIDGIKAGPGKFSYAMFKDNDTNGLDAATGAVTTSRAGLRQNFLYEGLPVNPGGTIDAVATIISATGENNHSGWNLTALHKQEIWGGGNTFAVQYGVGAGTGTGATVNSAGLVVPSESGAGSQGNGRMGNAGSTLLGSDVTRLRVFDELVIQPTKQFSTEFIALYQKDTSDALGSSVWTTIGARPVYAVNRHFKLQMEAGVEHVTFSNGTPSEDLTKVTFAPTIAMGEAYWSRPELRFFVTYGKWNNAATAAVNANNNSGPVYNNGTSGTSAGVQLEAWW</sequence>
<gene>
    <name evidence="11" type="ORF">S2091_0166</name>
</gene>
<reference evidence="11 12" key="1">
    <citation type="submission" date="2018-02" db="EMBL/GenBank/DDBJ databases">
        <title>Solimicrobium silvestre gen. nov., sp. nov., isolated from alpine forest soil.</title>
        <authorList>
            <person name="Margesin R."/>
            <person name="Albuquerque L."/>
            <person name="Zhang D.-C."/>
            <person name="Froufe H.J.C."/>
            <person name="Severino R."/>
            <person name="Roxo I."/>
            <person name="Egas C."/>
            <person name="Da Costa M.S."/>
        </authorList>
    </citation>
    <scope>NUCLEOTIDE SEQUENCE [LARGE SCALE GENOMIC DNA]</scope>
    <source>
        <strain evidence="11 12">S20-91</strain>
    </source>
</reference>
<keyword evidence="3" id="KW-0813">Transport</keyword>
<keyword evidence="8" id="KW-0472">Membrane</keyword>
<keyword evidence="11" id="KW-0675">Receptor</keyword>
<evidence type="ECO:0000256" key="2">
    <source>
        <dbReference type="ARBA" id="ARBA00007055"/>
    </source>
</evidence>
<protein>
    <submittedName>
        <fullName evidence="11">Maltoporin (Phage lambda and maltose receptor)</fullName>
    </submittedName>
</protein>
<comment type="subcellular location">
    <subcellularLocation>
        <location evidence="1">Cell outer membrane</location>
        <topology evidence="1">Multi-pass membrane protein</topology>
    </subcellularLocation>
</comment>
<organism evidence="11 12">
    <name type="scientific">Solimicrobium silvestre</name>
    <dbReference type="NCBI Taxonomy" id="2099400"/>
    <lineage>
        <taxon>Bacteria</taxon>
        <taxon>Pseudomonadati</taxon>
        <taxon>Pseudomonadota</taxon>
        <taxon>Betaproteobacteria</taxon>
        <taxon>Burkholderiales</taxon>
        <taxon>Oxalobacteraceae</taxon>
        <taxon>Solimicrobium</taxon>
    </lineage>
</organism>
<dbReference type="GO" id="GO:0006811">
    <property type="term" value="P:monoatomic ion transport"/>
    <property type="evidence" value="ECO:0007669"/>
    <property type="project" value="UniProtKB-KW"/>
</dbReference>
<evidence type="ECO:0000256" key="6">
    <source>
        <dbReference type="ARBA" id="ARBA00023065"/>
    </source>
</evidence>
<keyword evidence="5" id="KW-0812">Transmembrane</keyword>
<dbReference type="Gene3D" id="2.40.170.10">
    <property type="entry name" value="Porin, LamB type"/>
    <property type="match status" value="1"/>
</dbReference>
<dbReference type="GO" id="GO:0009279">
    <property type="term" value="C:cell outer membrane"/>
    <property type="evidence" value="ECO:0007669"/>
    <property type="project" value="UniProtKB-SubCell"/>
</dbReference>
<keyword evidence="9" id="KW-0998">Cell outer membrane</keyword>
<evidence type="ECO:0000313" key="11">
    <source>
        <dbReference type="EMBL" id="PRC94971.1"/>
    </source>
</evidence>
<evidence type="ECO:0000256" key="1">
    <source>
        <dbReference type="ARBA" id="ARBA00004571"/>
    </source>
</evidence>
<evidence type="ECO:0000256" key="4">
    <source>
        <dbReference type="ARBA" id="ARBA00022452"/>
    </source>
</evidence>
<dbReference type="GO" id="GO:0015144">
    <property type="term" value="F:carbohydrate transmembrane transporter activity"/>
    <property type="evidence" value="ECO:0007669"/>
    <property type="project" value="TreeGrafter"/>
</dbReference>
<dbReference type="RefSeq" id="WP_105529882.1">
    <property type="nucleotide sequence ID" value="NZ_PUGF01000001.1"/>
</dbReference>
<dbReference type="GO" id="GO:0015774">
    <property type="term" value="P:polysaccharide transport"/>
    <property type="evidence" value="ECO:0007669"/>
    <property type="project" value="TreeGrafter"/>
</dbReference>
<dbReference type="OrthoDB" id="106611at2"/>
<dbReference type="PANTHER" id="PTHR38762:SF1">
    <property type="entry name" value="CRYPTIC OUTER MEMBRANE PORIN BGLH-RELATED"/>
    <property type="match status" value="1"/>
</dbReference>
<accession>A0A2S9H4V1</accession>
<proteinExistence type="inferred from homology"/>
<feature type="signal peptide" evidence="10">
    <location>
        <begin position="1"/>
        <end position="28"/>
    </location>
</feature>
<dbReference type="InterPro" id="IPR050286">
    <property type="entry name" value="G_neg_Bact_CarbUptk_Porin"/>
</dbReference>
<dbReference type="PANTHER" id="PTHR38762">
    <property type="entry name" value="CRYPTIC OUTER MEMBRANE PORIN BGLH-RELATED"/>
    <property type="match status" value="1"/>
</dbReference>
<name>A0A2S9H4V1_9BURK</name>
<dbReference type="Proteomes" id="UP000237839">
    <property type="component" value="Unassembled WGS sequence"/>
</dbReference>
<feature type="chain" id="PRO_5015510338" evidence="10">
    <location>
        <begin position="29"/>
        <end position="440"/>
    </location>
</feature>
<keyword evidence="6" id="KW-0406">Ion transport</keyword>
<evidence type="ECO:0000256" key="3">
    <source>
        <dbReference type="ARBA" id="ARBA00022448"/>
    </source>
</evidence>
<dbReference type="GO" id="GO:0015288">
    <property type="term" value="F:porin activity"/>
    <property type="evidence" value="ECO:0007669"/>
    <property type="project" value="UniProtKB-KW"/>
</dbReference>
<evidence type="ECO:0000256" key="7">
    <source>
        <dbReference type="ARBA" id="ARBA00023114"/>
    </source>
</evidence>
<keyword evidence="12" id="KW-1185">Reference proteome</keyword>
<dbReference type="Pfam" id="PF02264">
    <property type="entry name" value="LamB"/>
    <property type="match status" value="1"/>
</dbReference>
<comment type="similarity">
    <text evidence="2">Belongs to the porin LamB (TC 1.B.3) family.</text>
</comment>
<evidence type="ECO:0000256" key="10">
    <source>
        <dbReference type="SAM" id="SignalP"/>
    </source>
</evidence>
<keyword evidence="10" id="KW-0732">Signal</keyword>
<comment type="caution">
    <text evidence="11">The sequence shown here is derived from an EMBL/GenBank/DDBJ whole genome shotgun (WGS) entry which is preliminary data.</text>
</comment>
<keyword evidence="7" id="KW-0626">Porin</keyword>
<evidence type="ECO:0000256" key="8">
    <source>
        <dbReference type="ARBA" id="ARBA00023136"/>
    </source>
</evidence>